<comment type="similarity">
    <text evidence="1 2">Belongs to the small heat shock protein (HSP20) family.</text>
</comment>
<dbReference type="InterPro" id="IPR031107">
    <property type="entry name" value="Small_HSP"/>
</dbReference>
<protein>
    <submittedName>
        <fullName evidence="4">Hsp20 family protein</fullName>
    </submittedName>
</protein>
<dbReference type="InterPro" id="IPR008978">
    <property type="entry name" value="HSP20-like_chaperone"/>
</dbReference>
<dbReference type="Gene3D" id="2.60.40.790">
    <property type="match status" value="1"/>
</dbReference>
<dbReference type="Proteomes" id="UP000823631">
    <property type="component" value="Unassembled WGS sequence"/>
</dbReference>
<dbReference type="Pfam" id="PF00011">
    <property type="entry name" value="HSP20"/>
    <property type="match status" value="1"/>
</dbReference>
<accession>A0A9D9GTR4</accession>
<evidence type="ECO:0000256" key="1">
    <source>
        <dbReference type="PROSITE-ProRule" id="PRU00285"/>
    </source>
</evidence>
<reference evidence="4" key="2">
    <citation type="journal article" date="2021" name="PeerJ">
        <title>Extensive microbial diversity within the chicken gut microbiome revealed by metagenomics and culture.</title>
        <authorList>
            <person name="Gilroy R."/>
            <person name="Ravi A."/>
            <person name="Getino M."/>
            <person name="Pursley I."/>
            <person name="Horton D.L."/>
            <person name="Alikhan N.F."/>
            <person name="Baker D."/>
            <person name="Gharbi K."/>
            <person name="Hall N."/>
            <person name="Watson M."/>
            <person name="Adriaenssens E.M."/>
            <person name="Foster-Nyarko E."/>
            <person name="Jarju S."/>
            <person name="Secka A."/>
            <person name="Antonio M."/>
            <person name="Oren A."/>
            <person name="Chaudhuri R.R."/>
            <person name="La Ragione R."/>
            <person name="Hildebrand F."/>
            <person name="Pallen M.J."/>
        </authorList>
    </citation>
    <scope>NUCLEOTIDE SEQUENCE</scope>
    <source>
        <strain evidence="4">17213</strain>
    </source>
</reference>
<evidence type="ECO:0000313" key="5">
    <source>
        <dbReference type="Proteomes" id="UP000823631"/>
    </source>
</evidence>
<dbReference type="EMBL" id="JADINH010000073">
    <property type="protein sequence ID" value="MBO8415420.1"/>
    <property type="molecule type" value="Genomic_DNA"/>
</dbReference>
<evidence type="ECO:0000256" key="2">
    <source>
        <dbReference type="RuleBase" id="RU003616"/>
    </source>
</evidence>
<reference evidence="4" key="1">
    <citation type="submission" date="2020-10" db="EMBL/GenBank/DDBJ databases">
        <authorList>
            <person name="Gilroy R."/>
        </authorList>
    </citation>
    <scope>NUCLEOTIDE SEQUENCE</scope>
    <source>
        <strain evidence="4">17213</strain>
    </source>
</reference>
<dbReference type="PANTHER" id="PTHR11527">
    <property type="entry name" value="HEAT-SHOCK PROTEIN 20 FAMILY MEMBER"/>
    <property type="match status" value="1"/>
</dbReference>
<dbReference type="PROSITE" id="PS01031">
    <property type="entry name" value="SHSP"/>
    <property type="match status" value="1"/>
</dbReference>
<proteinExistence type="inferred from homology"/>
<feature type="domain" description="SHSP" evidence="3">
    <location>
        <begin position="35"/>
        <end position="150"/>
    </location>
</feature>
<organism evidence="4 5">
    <name type="scientific">Candidatus Avisuccinivibrio stercorigallinarum</name>
    <dbReference type="NCBI Taxonomy" id="2840704"/>
    <lineage>
        <taxon>Bacteria</taxon>
        <taxon>Pseudomonadati</taxon>
        <taxon>Pseudomonadota</taxon>
        <taxon>Gammaproteobacteria</taxon>
        <taxon>Aeromonadales</taxon>
        <taxon>Succinivibrionaceae</taxon>
        <taxon>Succinivibrionaceae incertae sedis</taxon>
        <taxon>Candidatus Avisuccinivibrio</taxon>
    </lineage>
</organism>
<name>A0A9D9GTR4_9GAMM</name>
<dbReference type="AlphaFoldDB" id="A0A9D9GTR4"/>
<sequence>MDRRDSRHSPVTILDLFSRPLVEFGDDADSIWQGTSSSERFDKIKIDVEEFAECYVLKADLPGARKEDIVLDFADNVLSIKAPHHQESESSPSSEGAFLVKERVSGVYGRRLGFEDIDASGIDASFDNGVLTVMLPKVQRRAARSSIQIN</sequence>
<evidence type="ECO:0000313" key="4">
    <source>
        <dbReference type="EMBL" id="MBO8415420.1"/>
    </source>
</evidence>
<dbReference type="SUPFAM" id="SSF49764">
    <property type="entry name" value="HSP20-like chaperones"/>
    <property type="match status" value="1"/>
</dbReference>
<evidence type="ECO:0000259" key="3">
    <source>
        <dbReference type="PROSITE" id="PS01031"/>
    </source>
</evidence>
<dbReference type="InterPro" id="IPR002068">
    <property type="entry name" value="A-crystallin/Hsp20_dom"/>
</dbReference>
<comment type="caution">
    <text evidence="4">The sequence shown here is derived from an EMBL/GenBank/DDBJ whole genome shotgun (WGS) entry which is preliminary data.</text>
</comment>
<gene>
    <name evidence="4" type="ORF">IAB19_03445</name>
</gene>